<comment type="caution">
    <text evidence="19">The sequence shown here is derived from an EMBL/GenBank/DDBJ whole genome shotgun (WGS) entry which is preliminary data.</text>
</comment>
<keyword evidence="7" id="KW-0963">Cytoplasm</keyword>
<name>A0AA41U1P1_9ACTN</name>
<protein>
    <recommendedName>
        <fullName evidence="5">Oxygen sensor histidine kinase NreB</fullName>
        <ecNumber evidence="4">2.7.13.3</ecNumber>
    </recommendedName>
    <alternativeName>
        <fullName evidence="15">Nitrogen regulation protein B</fullName>
    </alternativeName>
</protein>
<dbReference type="SMART" id="SM00387">
    <property type="entry name" value="HATPase_c"/>
    <property type="match status" value="1"/>
</dbReference>
<dbReference type="GO" id="GO:0051539">
    <property type="term" value="F:4 iron, 4 sulfur cluster binding"/>
    <property type="evidence" value="ECO:0007669"/>
    <property type="project" value="UniProtKB-KW"/>
</dbReference>
<comment type="function">
    <text evidence="14">Member of the two-component regulatory system NreB/NreC involved in the control of dissimilatory nitrate/nitrite reduction in response to oxygen. NreB functions as a direct oxygen sensor histidine kinase which is autophosphorylated, in the absence of oxygen, probably at the conserved histidine residue, and transfers its phosphate group probably to a conserved aspartate residue of NreC. NreB/NreC activates the expression of the nitrate (narGHJI) and nitrite (nir) reductase operons, as well as the putative nitrate transporter gene narT.</text>
</comment>
<evidence type="ECO:0000256" key="6">
    <source>
        <dbReference type="ARBA" id="ARBA00022485"/>
    </source>
</evidence>
<feature type="domain" description="Histidine kinase" evidence="18">
    <location>
        <begin position="323"/>
        <end position="416"/>
    </location>
</feature>
<comment type="cofactor">
    <cofactor evidence="2">
        <name>[4Fe-4S] cluster</name>
        <dbReference type="ChEBI" id="CHEBI:49883"/>
    </cofactor>
</comment>
<feature type="region of interest" description="Disordered" evidence="16">
    <location>
        <begin position="1"/>
        <end position="21"/>
    </location>
</feature>
<evidence type="ECO:0000313" key="20">
    <source>
        <dbReference type="Proteomes" id="UP001165378"/>
    </source>
</evidence>
<keyword evidence="17" id="KW-0472">Membrane</keyword>
<dbReference type="AlphaFoldDB" id="A0AA41U1P1"/>
<evidence type="ECO:0000256" key="11">
    <source>
        <dbReference type="ARBA" id="ARBA00023004"/>
    </source>
</evidence>
<keyword evidence="8" id="KW-0808">Transferase</keyword>
<dbReference type="Pfam" id="PF07730">
    <property type="entry name" value="HisKA_3"/>
    <property type="match status" value="1"/>
</dbReference>
<proteinExistence type="predicted"/>
<dbReference type="PIRSF" id="PIRSF037434">
    <property type="entry name" value="STHK_ChrS"/>
    <property type="match status" value="1"/>
</dbReference>
<keyword evidence="11" id="KW-0408">Iron</keyword>
<feature type="transmembrane region" description="Helical" evidence="17">
    <location>
        <begin position="27"/>
        <end position="50"/>
    </location>
</feature>
<evidence type="ECO:0000256" key="3">
    <source>
        <dbReference type="ARBA" id="ARBA00004496"/>
    </source>
</evidence>
<dbReference type="EMBL" id="JAKFHA010000004">
    <property type="protein sequence ID" value="MCF2527762.1"/>
    <property type="molecule type" value="Genomic_DNA"/>
</dbReference>
<feature type="transmembrane region" description="Helical" evidence="17">
    <location>
        <begin position="158"/>
        <end position="182"/>
    </location>
</feature>
<dbReference type="InterPro" id="IPR036890">
    <property type="entry name" value="HATPase_C_sf"/>
</dbReference>
<evidence type="ECO:0000313" key="19">
    <source>
        <dbReference type="EMBL" id="MCF2527762.1"/>
    </source>
</evidence>
<feature type="transmembrane region" description="Helical" evidence="17">
    <location>
        <begin position="95"/>
        <end position="120"/>
    </location>
</feature>
<dbReference type="Proteomes" id="UP001165378">
    <property type="component" value="Unassembled WGS sequence"/>
</dbReference>
<dbReference type="RefSeq" id="WP_235051911.1">
    <property type="nucleotide sequence ID" value="NZ_JAKFHA010000004.1"/>
</dbReference>
<evidence type="ECO:0000256" key="16">
    <source>
        <dbReference type="SAM" id="MobiDB-lite"/>
    </source>
</evidence>
<keyword evidence="13" id="KW-0411">Iron-sulfur</keyword>
<keyword evidence="6" id="KW-0004">4Fe-4S</keyword>
<evidence type="ECO:0000256" key="4">
    <source>
        <dbReference type="ARBA" id="ARBA00012438"/>
    </source>
</evidence>
<evidence type="ECO:0000256" key="7">
    <source>
        <dbReference type="ARBA" id="ARBA00022490"/>
    </source>
</evidence>
<dbReference type="InterPro" id="IPR004358">
    <property type="entry name" value="Sig_transdc_His_kin-like_C"/>
</dbReference>
<evidence type="ECO:0000256" key="13">
    <source>
        <dbReference type="ARBA" id="ARBA00023014"/>
    </source>
</evidence>
<keyword evidence="10 19" id="KW-0418">Kinase</keyword>
<organism evidence="19 20">
    <name type="scientific">Yinghuangia soli</name>
    <dbReference type="NCBI Taxonomy" id="2908204"/>
    <lineage>
        <taxon>Bacteria</taxon>
        <taxon>Bacillati</taxon>
        <taxon>Actinomycetota</taxon>
        <taxon>Actinomycetes</taxon>
        <taxon>Kitasatosporales</taxon>
        <taxon>Streptomycetaceae</taxon>
        <taxon>Yinghuangia</taxon>
    </lineage>
</organism>
<feature type="region of interest" description="Disordered" evidence="16">
    <location>
        <begin position="416"/>
        <end position="444"/>
    </location>
</feature>
<dbReference type="GO" id="GO:0005737">
    <property type="term" value="C:cytoplasm"/>
    <property type="evidence" value="ECO:0007669"/>
    <property type="project" value="UniProtKB-SubCell"/>
</dbReference>
<keyword evidence="20" id="KW-1185">Reference proteome</keyword>
<comment type="catalytic activity">
    <reaction evidence="1">
        <text>ATP + protein L-histidine = ADP + protein N-phospho-L-histidine.</text>
        <dbReference type="EC" id="2.7.13.3"/>
    </reaction>
</comment>
<dbReference type="EC" id="2.7.13.3" evidence="4"/>
<evidence type="ECO:0000256" key="10">
    <source>
        <dbReference type="ARBA" id="ARBA00022777"/>
    </source>
</evidence>
<feature type="transmembrane region" description="Helical" evidence="17">
    <location>
        <begin position="62"/>
        <end position="83"/>
    </location>
</feature>
<evidence type="ECO:0000256" key="5">
    <source>
        <dbReference type="ARBA" id="ARBA00017322"/>
    </source>
</evidence>
<keyword evidence="17" id="KW-1133">Transmembrane helix</keyword>
<evidence type="ECO:0000256" key="9">
    <source>
        <dbReference type="ARBA" id="ARBA00022723"/>
    </source>
</evidence>
<dbReference type="PRINTS" id="PR00344">
    <property type="entry name" value="BCTRLSENSOR"/>
</dbReference>
<evidence type="ECO:0000259" key="18">
    <source>
        <dbReference type="PROSITE" id="PS50109"/>
    </source>
</evidence>
<dbReference type="InterPro" id="IPR011712">
    <property type="entry name" value="Sig_transdc_His_kin_sub3_dim/P"/>
</dbReference>
<dbReference type="Gene3D" id="1.20.5.1930">
    <property type="match status" value="1"/>
</dbReference>
<dbReference type="InterPro" id="IPR003594">
    <property type="entry name" value="HATPase_dom"/>
</dbReference>
<dbReference type="InterPro" id="IPR017205">
    <property type="entry name" value="Sig_transdc_His_kinase_ChrS"/>
</dbReference>
<dbReference type="GO" id="GO:0046983">
    <property type="term" value="F:protein dimerization activity"/>
    <property type="evidence" value="ECO:0007669"/>
    <property type="project" value="InterPro"/>
</dbReference>
<dbReference type="InterPro" id="IPR050482">
    <property type="entry name" value="Sensor_HK_TwoCompSys"/>
</dbReference>
<dbReference type="Pfam" id="PF02518">
    <property type="entry name" value="HATPase_c"/>
    <property type="match status" value="1"/>
</dbReference>
<dbReference type="InterPro" id="IPR005467">
    <property type="entry name" value="His_kinase_dom"/>
</dbReference>
<dbReference type="GO" id="GO:0046872">
    <property type="term" value="F:metal ion binding"/>
    <property type="evidence" value="ECO:0007669"/>
    <property type="project" value="UniProtKB-KW"/>
</dbReference>
<evidence type="ECO:0000256" key="15">
    <source>
        <dbReference type="ARBA" id="ARBA00030800"/>
    </source>
</evidence>
<reference evidence="19" key="1">
    <citation type="submission" date="2022-01" db="EMBL/GenBank/DDBJ databases">
        <title>Genome-Based Taxonomic Classification of the Phylum Actinobacteria.</title>
        <authorList>
            <person name="Gao Y."/>
        </authorList>
    </citation>
    <scope>NUCLEOTIDE SEQUENCE</scope>
    <source>
        <strain evidence="19">KLBMP 8922</strain>
    </source>
</reference>
<dbReference type="SUPFAM" id="SSF55874">
    <property type="entry name" value="ATPase domain of HSP90 chaperone/DNA topoisomerase II/histidine kinase"/>
    <property type="match status" value="1"/>
</dbReference>
<evidence type="ECO:0000256" key="8">
    <source>
        <dbReference type="ARBA" id="ARBA00022679"/>
    </source>
</evidence>
<keyword evidence="12" id="KW-0902">Two-component regulatory system</keyword>
<dbReference type="PANTHER" id="PTHR24421">
    <property type="entry name" value="NITRATE/NITRITE SENSOR PROTEIN NARX-RELATED"/>
    <property type="match status" value="1"/>
</dbReference>
<sequence>MPAPTPPPSADPAAPASPPVPQNAADAPAMAVIGLMVHAMFGALLVIAAIRTAAVGDPSAGTVACSSALALLTAAWYALGALRTRGPHTEGRTRVLWLLGLTGLWVLAVAVSVEYIWVAFPLFLLHLYLLPPVPALSAVAALTAVSAGGYAWHTGELSVPAVLGPATGAVVAAVMMYVYRALHREGEERRRLLTDLVAAQVRLAAHERESGRLAERERLAREIHDTVAQSLSSIVLLLRAARDPATAPEAAREQLDVAADTARSALDEARRFVAALAPAALDGRALTEALDRLTAEAGALGADARFAVEGDDHELPVPVEAALLRIAQGALANVRAHAGARTVRVTLTYQPDEVRLDIVDDGRGFDPAAPRDAGAEGTGFGLRAMRARLAEIGGALTVESASGEGTAIGATVPLLTRTAEDAEPERGQAPTDMRIDTTPRGGAL</sequence>
<evidence type="ECO:0000256" key="1">
    <source>
        <dbReference type="ARBA" id="ARBA00000085"/>
    </source>
</evidence>
<accession>A0AA41U1P1</accession>
<keyword evidence="9" id="KW-0479">Metal-binding</keyword>
<feature type="transmembrane region" description="Helical" evidence="17">
    <location>
        <begin position="127"/>
        <end position="152"/>
    </location>
</feature>
<evidence type="ECO:0000256" key="2">
    <source>
        <dbReference type="ARBA" id="ARBA00001966"/>
    </source>
</evidence>
<gene>
    <name evidence="19" type="ORF">LZ495_11105</name>
</gene>
<evidence type="ECO:0000256" key="12">
    <source>
        <dbReference type="ARBA" id="ARBA00023012"/>
    </source>
</evidence>
<evidence type="ECO:0000256" key="17">
    <source>
        <dbReference type="SAM" id="Phobius"/>
    </source>
</evidence>
<dbReference type="GO" id="GO:0016020">
    <property type="term" value="C:membrane"/>
    <property type="evidence" value="ECO:0007669"/>
    <property type="project" value="InterPro"/>
</dbReference>
<dbReference type="Gene3D" id="3.30.565.10">
    <property type="entry name" value="Histidine kinase-like ATPase, C-terminal domain"/>
    <property type="match status" value="1"/>
</dbReference>
<dbReference type="PROSITE" id="PS50109">
    <property type="entry name" value="HIS_KIN"/>
    <property type="match status" value="1"/>
</dbReference>
<keyword evidence="17" id="KW-0812">Transmembrane</keyword>
<dbReference type="CDD" id="cd16917">
    <property type="entry name" value="HATPase_UhpB-NarQ-NarX-like"/>
    <property type="match status" value="1"/>
</dbReference>
<dbReference type="PANTHER" id="PTHR24421:SF62">
    <property type="entry name" value="SENSORY TRANSDUCTION HISTIDINE KINASE"/>
    <property type="match status" value="1"/>
</dbReference>
<evidence type="ECO:0000256" key="14">
    <source>
        <dbReference type="ARBA" id="ARBA00024827"/>
    </source>
</evidence>
<comment type="subcellular location">
    <subcellularLocation>
        <location evidence="3">Cytoplasm</location>
    </subcellularLocation>
</comment>
<dbReference type="GO" id="GO:0000155">
    <property type="term" value="F:phosphorelay sensor kinase activity"/>
    <property type="evidence" value="ECO:0007669"/>
    <property type="project" value="InterPro"/>
</dbReference>